<dbReference type="Proteomes" id="UP001217089">
    <property type="component" value="Unassembled WGS sequence"/>
</dbReference>
<evidence type="ECO:0000256" key="1">
    <source>
        <dbReference type="ARBA" id="ARBA00023235"/>
    </source>
</evidence>
<name>A0ABQ9FLR1_TEGGR</name>
<keyword evidence="4" id="KW-1185">Reference proteome</keyword>
<dbReference type="InterPro" id="IPR036237">
    <property type="entry name" value="Xyl_isomerase-like_sf"/>
</dbReference>
<organism evidence="3 4">
    <name type="scientific">Tegillarca granosa</name>
    <name type="common">Malaysian cockle</name>
    <name type="synonym">Anadara granosa</name>
    <dbReference type="NCBI Taxonomy" id="220873"/>
    <lineage>
        <taxon>Eukaryota</taxon>
        <taxon>Metazoa</taxon>
        <taxon>Spiralia</taxon>
        <taxon>Lophotrochozoa</taxon>
        <taxon>Mollusca</taxon>
        <taxon>Bivalvia</taxon>
        <taxon>Autobranchia</taxon>
        <taxon>Pteriomorphia</taxon>
        <taxon>Arcoida</taxon>
        <taxon>Arcoidea</taxon>
        <taxon>Arcidae</taxon>
        <taxon>Tegillarca</taxon>
    </lineage>
</organism>
<dbReference type="InterPro" id="IPR013022">
    <property type="entry name" value="Xyl_isomerase-like_TIM-brl"/>
</dbReference>
<protein>
    <recommendedName>
        <fullName evidence="2">Xylose isomerase-like TIM barrel domain-containing protein</fullName>
    </recommendedName>
</protein>
<dbReference type="InterPro" id="IPR050417">
    <property type="entry name" value="Sugar_Epim/Isomerase"/>
</dbReference>
<feature type="domain" description="Xylose isomerase-like TIM barrel" evidence="2">
    <location>
        <begin position="28"/>
        <end position="243"/>
    </location>
</feature>
<dbReference type="Gene3D" id="3.20.20.150">
    <property type="entry name" value="Divalent-metal-dependent TIM barrel enzymes"/>
    <property type="match status" value="1"/>
</dbReference>
<evidence type="ECO:0000259" key="2">
    <source>
        <dbReference type="Pfam" id="PF01261"/>
    </source>
</evidence>
<evidence type="ECO:0000313" key="3">
    <source>
        <dbReference type="EMBL" id="KAJ8316635.1"/>
    </source>
</evidence>
<evidence type="ECO:0000313" key="4">
    <source>
        <dbReference type="Proteomes" id="UP001217089"/>
    </source>
</evidence>
<dbReference type="PANTHER" id="PTHR43489">
    <property type="entry name" value="ISOMERASE"/>
    <property type="match status" value="1"/>
</dbReference>
<keyword evidence="1" id="KW-0413">Isomerase</keyword>
<reference evidence="3 4" key="1">
    <citation type="submission" date="2022-12" db="EMBL/GenBank/DDBJ databases">
        <title>Chromosome-level genome of Tegillarca granosa.</title>
        <authorList>
            <person name="Kim J."/>
        </authorList>
    </citation>
    <scope>NUCLEOTIDE SEQUENCE [LARGE SCALE GENOMIC DNA]</scope>
    <source>
        <strain evidence="3">Teg-2019</strain>
        <tissue evidence="3">Adductor muscle</tissue>
    </source>
</reference>
<accession>A0ABQ9FLR1</accession>
<proteinExistence type="predicted"/>
<dbReference type="SUPFAM" id="SSF51658">
    <property type="entry name" value="Xylose isomerase-like"/>
    <property type="match status" value="1"/>
</dbReference>
<comment type="caution">
    <text evidence="3">The sequence shown here is derived from an EMBL/GenBank/DDBJ whole genome shotgun (WGS) entry which is preliminary data.</text>
</comment>
<sequence>MPLKIAANIQMMFPEIPVLSDKYKAAKECGFRYVESDLTKGDLGLAALPSRQAEFDEKLELSIAYAKALDCKRMHIQAGNKPKTADPDLEKTYLANIKNAADKLQKEGILALIEPLNTRHTAPNYFLYDIHTAVDYLKRMDHPNVKLQFVTIITIIDFFHIQIMDGNLTANIEKYLPYIVHVYTNIRHLLVNSTYVVGHIQVAQVPDRGEPNLHGEINYKYIFKMLEEKGYDGYIGLEYNPRDIPGCPVVGIPAADGADAAEGVVAVPVVCVGCCVGVLDVSSALVVVPVGVACTGGGCASVSCSCGTTRLLALSGLLKLALSARTTLSLSNPILIISKTIFSYSDPVTNMLSADCILTSESECAVACGAAAGVAAGVAAGASVLASVVALKVSVGFCVVAAAAADVSVVALADASVTGVGAGAVSAETFFSSSRIFPEK</sequence>
<dbReference type="PANTHER" id="PTHR43489:SF6">
    <property type="entry name" value="HYDROXYPYRUVATE ISOMERASE-RELATED"/>
    <property type="match status" value="1"/>
</dbReference>
<gene>
    <name evidence="3" type="ORF">KUTeg_005829</name>
</gene>
<dbReference type="EMBL" id="JARBDR010000296">
    <property type="protein sequence ID" value="KAJ8316635.1"/>
    <property type="molecule type" value="Genomic_DNA"/>
</dbReference>
<dbReference type="Pfam" id="PF01261">
    <property type="entry name" value="AP_endonuc_2"/>
    <property type="match status" value="1"/>
</dbReference>